<reference evidence="2" key="1">
    <citation type="journal article" date="2013" name="Nature">
        <title>Draft genome of the wheat A-genome progenitor Triticum urartu.</title>
        <authorList>
            <person name="Ling H.Q."/>
            <person name="Zhao S."/>
            <person name="Liu D."/>
            <person name="Wang J."/>
            <person name="Sun H."/>
            <person name="Zhang C."/>
            <person name="Fan H."/>
            <person name="Li D."/>
            <person name="Dong L."/>
            <person name="Tao Y."/>
            <person name="Gao C."/>
            <person name="Wu H."/>
            <person name="Li Y."/>
            <person name="Cui Y."/>
            <person name="Guo X."/>
            <person name="Zheng S."/>
            <person name="Wang B."/>
            <person name="Yu K."/>
            <person name="Liang Q."/>
            <person name="Yang W."/>
            <person name="Lou X."/>
            <person name="Chen J."/>
            <person name="Feng M."/>
            <person name="Jian J."/>
            <person name="Zhang X."/>
            <person name="Luo G."/>
            <person name="Jiang Y."/>
            <person name="Liu J."/>
            <person name="Wang Z."/>
            <person name="Sha Y."/>
            <person name="Zhang B."/>
            <person name="Wu H."/>
            <person name="Tang D."/>
            <person name="Shen Q."/>
            <person name="Xue P."/>
            <person name="Zou S."/>
            <person name="Wang X."/>
            <person name="Liu X."/>
            <person name="Wang F."/>
            <person name="Yang Y."/>
            <person name="An X."/>
            <person name="Dong Z."/>
            <person name="Zhang K."/>
            <person name="Zhang X."/>
            <person name="Luo M.C."/>
            <person name="Dvorak J."/>
            <person name="Tong Y."/>
            <person name="Wang J."/>
            <person name="Yang H."/>
            <person name="Li Z."/>
            <person name="Wang D."/>
            <person name="Zhang A."/>
            <person name="Wang J."/>
        </authorList>
    </citation>
    <scope>NUCLEOTIDE SEQUENCE</scope>
</reference>
<gene>
    <name evidence="2" type="ORF">TRIUR3_18607</name>
</gene>
<name>M7YYX9_TRIUA</name>
<dbReference type="NCBIfam" id="TIGR01589">
    <property type="entry name" value="A_thal_3526"/>
    <property type="match status" value="1"/>
</dbReference>
<proteinExistence type="predicted"/>
<protein>
    <submittedName>
        <fullName evidence="2">Uncharacterized protein</fullName>
    </submittedName>
</protein>
<dbReference type="EMBL" id="KD208233">
    <property type="protein sequence ID" value="EMS52401.1"/>
    <property type="molecule type" value="Genomic_DNA"/>
</dbReference>
<sequence length="232" mass="25678">MGPKKSPPSPLDEWGCRAHVTAQRPHADMSLSSPSPISTSAPVLLVTLSSVHSPRSRTPLSSTTALSRRLRLLSQRKLYRLFSGRSDRANKLIRCACRSGRGVLADRHGRRLIVPGVLHPTGTSAQHNGDLIEKLAHAPFWCANSAMCCKQVQHLIEKCICYDMNKEECVEALEKHANIMPAVTSTVWKELEKENREFFETYKKDRGGESPSQKGSPSDQASTSRSSDDNDD</sequence>
<organism evidence="2">
    <name type="scientific">Triticum urartu</name>
    <name type="common">Red wild einkorn</name>
    <name type="synonym">Crithodium urartu</name>
    <dbReference type="NCBI Taxonomy" id="4572"/>
    <lineage>
        <taxon>Eukaryota</taxon>
        <taxon>Viridiplantae</taxon>
        <taxon>Streptophyta</taxon>
        <taxon>Embryophyta</taxon>
        <taxon>Tracheophyta</taxon>
        <taxon>Spermatophyta</taxon>
        <taxon>Magnoliopsida</taxon>
        <taxon>Liliopsida</taxon>
        <taxon>Poales</taxon>
        <taxon>Poaceae</taxon>
        <taxon>BOP clade</taxon>
        <taxon>Pooideae</taxon>
        <taxon>Triticodae</taxon>
        <taxon>Triticeae</taxon>
        <taxon>Triticinae</taxon>
        <taxon>Triticum</taxon>
    </lineage>
</organism>
<dbReference type="InterPro" id="IPR006476">
    <property type="entry name" value="CHP01589_pln"/>
</dbReference>
<dbReference type="AlphaFoldDB" id="M7YYX9"/>
<accession>M7YYX9</accession>
<evidence type="ECO:0000256" key="1">
    <source>
        <dbReference type="SAM" id="MobiDB-lite"/>
    </source>
</evidence>
<dbReference type="Pfam" id="PF09713">
    <property type="entry name" value="A_thal_3526"/>
    <property type="match status" value="1"/>
</dbReference>
<dbReference type="PANTHER" id="PTHR31871">
    <property type="entry name" value="OS02G0137100 PROTEIN"/>
    <property type="match status" value="1"/>
</dbReference>
<evidence type="ECO:0000313" key="2">
    <source>
        <dbReference type="EMBL" id="EMS52401.1"/>
    </source>
</evidence>
<dbReference type="PANTHER" id="PTHR31871:SF8">
    <property type="entry name" value="OS01G0837600 PROTEIN"/>
    <property type="match status" value="1"/>
</dbReference>
<feature type="region of interest" description="Disordered" evidence="1">
    <location>
        <begin position="200"/>
        <end position="232"/>
    </location>
</feature>
<dbReference type="eggNOG" id="ENOG502R5Y3">
    <property type="taxonomic scope" value="Eukaryota"/>
</dbReference>
<feature type="compositionally biased region" description="Polar residues" evidence="1">
    <location>
        <begin position="210"/>
        <end position="225"/>
    </location>
</feature>